<dbReference type="GO" id="GO:0002953">
    <property type="term" value="F:5'-deoxynucleotidase activity"/>
    <property type="evidence" value="ECO:0007669"/>
    <property type="project" value="UniProtKB-EC"/>
</dbReference>
<evidence type="ECO:0000313" key="10">
    <source>
        <dbReference type="Proteomes" id="UP000033881"/>
    </source>
</evidence>
<dbReference type="GO" id="GO:0046872">
    <property type="term" value="F:metal ion binding"/>
    <property type="evidence" value="ECO:0007669"/>
    <property type="project" value="UniProtKB-KW"/>
</dbReference>
<evidence type="ECO:0000256" key="3">
    <source>
        <dbReference type="ARBA" id="ARBA00001941"/>
    </source>
</evidence>
<comment type="cofactor">
    <cofactor evidence="2">
        <name>Mn(2+)</name>
        <dbReference type="ChEBI" id="CHEBI:29035"/>
    </cofactor>
</comment>
<evidence type="ECO:0000256" key="1">
    <source>
        <dbReference type="ARBA" id="ARBA00001638"/>
    </source>
</evidence>
<dbReference type="EC" id="3.1.3.89" evidence="5"/>
<proteinExistence type="predicted"/>
<evidence type="ECO:0000256" key="5">
    <source>
        <dbReference type="ARBA" id="ARBA00012964"/>
    </source>
</evidence>
<dbReference type="Pfam" id="PF13023">
    <property type="entry name" value="HD_3"/>
    <property type="match status" value="1"/>
</dbReference>
<keyword evidence="6" id="KW-0479">Metal-binding</keyword>
<evidence type="ECO:0000256" key="7">
    <source>
        <dbReference type="ARBA" id="ARBA00022801"/>
    </source>
</evidence>
<dbReference type="SUPFAM" id="SSF109604">
    <property type="entry name" value="HD-domain/PDEase-like"/>
    <property type="match status" value="1"/>
</dbReference>
<dbReference type="InterPro" id="IPR003607">
    <property type="entry name" value="HD/PDEase_dom"/>
</dbReference>
<comment type="catalytic activity">
    <reaction evidence="1">
        <text>a 2'-deoxyribonucleoside 5'-phosphate + H2O = a 2'-deoxyribonucleoside + phosphate</text>
        <dbReference type="Rhea" id="RHEA:36167"/>
        <dbReference type="ChEBI" id="CHEBI:15377"/>
        <dbReference type="ChEBI" id="CHEBI:18274"/>
        <dbReference type="ChEBI" id="CHEBI:43474"/>
        <dbReference type="ChEBI" id="CHEBI:65317"/>
        <dbReference type="EC" id="3.1.3.89"/>
    </reaction>
</comment>
<evidence type="ECO:0000313" key="9">
    <source>
        <dbReference type="EMBL" id="KKR00435.1"/>
    </source>
</evidence>
<dbReference type="GO" id="GO:0005737">
    <property type="term" value="C:cytoplasm"/>
    <property type="evidence" value="ECO:0007669"/>
    <property type="project" value="TreeGrafter"/>
</dbReference>
<dbReference type="EMBL" id="LBWB01000012">
    <property type="protein sequence ID" value="KKR00435.1"/>
    <property type="molecule type" value="Genomic_DNA"/>
</dbReference>
<gene>
    <name evidence="9" type="ORF">UT24_C0012G0057</name>
</gene>
<evidence type="ECO:0000256" key="2">
    <source>
        <dbReference type="ARBA" id="ARBA00001936"/>
    </source>
</evidence>
<sequence>MMKTIKDLYSIISVLKKTKRQGWIYKGMDSDDLASHIFGAMCIGLYLAKLEKVNSEKVVKILLVHDWVMAKMDDVIPPSGNYDKKRLMEEKAKRTVFNELPSVIKKEYMNLFNEFNSMKTKESQIAREADKLETLLQGEVFEEETQDTKVLDTFFENYKPVFKSKNGSKIFKELEKRDLKRAKKI</sequence>
<dbReference type="Gene3D" id="1.10.3210.10">
    <property type="entry name" value="Hypothetical protein af1432"/>
    <property type="match status" value="1"/>
</dbReference>
<evidence type="ECO:0000259" key="8">
    <source>
        <dbReference type="SMART" id="SM00471"/>
    </source>
</evidence>
<dbReference type="PANTHER" id="PTHR11845:SF13">
    <property type="entry name" value="5'-DEOXYNUCLEOTIDASE HDDC2"/>
    <property type="match status" value="1"/>
</dbReference>
<keyword evidence="7" id="KW-0378">Hydrolase</keyword>
<dbReference type="InterPro" id="IPR039356">
    <property type="entry name" value="YfbR/HDDC2"/>
</dbReference>
<dbReference type="STRING" id="1618574.UT24_C0012G0057"/>
<feature type="domain" description="HD/PDEase" evidence="8">
    <location>
        <begin position="29"/>
        <end position="144"/>
    </location>
</feature>
<reference evidence="9 10" key="1">
    <citation type="journal article" date="2015" name="Nature">
        <title>rRNA introns, odd ribosomes, and small enigmatic genomes across a large radiation of phyla.</title>
        <authorList>
            <person name="Brown C.T."/>
            <person name="Hug L.A."/>
            <person name="Thomas B.C."/>
            <person name="Sharon I."/>
            <person name="Castelle C.J."/>
            <person name="Singh A."/>
            <person name="Wilkins M.J."/>
            <person name="Williams K.H."/>
            <person name="Banfield J.F."/>
        </authorList>
    </citation>
    <scope>NUCLEOTIDE SEQUENCE [LARGE SCALE GENOMIC DNA]</scope>
</reference>
<evidence type="ECO:0000256" key="6">
    <source>
        <dbReference type="ARBA" id="ARBA00022723"/>
    </source>
</evidence>
<comment type="caution">
    <text evidence="9">The sequence shown here is derived from an EMBL/GenBank/DDBJ whole genome shotgun (WGS) entry which is preliminary data.</text>
</comment>
<name>A0A0G0PQI8_9BACT</name>
<dbReference type="Proteomes" id="UP000033881">
    <property type="component" value="Unassembled WGS sequence"/>
</dbReference>
<accession>A0A0G0PQI8</accession>
<dbReference type="InterPro" id="IPR006674">
    <property type="entry name" value="HD_domain"/>
</dbReference>
<dbReference type="PANTHER" id="PTHR11845">
    <property type="entry name" value="5'-DEOXYNUCLEOTIDASE HDDC2"/>
    <property type="match status" value="1"/>
</dbReference>
<protein>
    <recommendedName>
        <fullName evidence="5">5'-deoxynucleotidase</fullName>
        <ecNumber evidence="5">3.1.3.89</ecNumber>
    </recommendedName>
</protein>
<comment type="cofactor">
    <cofactor evidence="3">
        <name>Co(2+)</name>
        <dbReference type="ChEBI" id="CHEBI:48828"/>
    </cofactor>
</comment>
<evidence type="ECO:0000256" key="4">
    <source>
        <dbReference type="ARBA" id="ARBA00011738"/>
    </source>
</evidence>
<organism evidence="9 10">
    <name type="scientific">Candidatus Woesebacteria bacterium GW2011_GWB1_39_12</name>
    <dbReference type="NCBI Taxonomy" id="1618574"/>
    <lineage>
        <taxon>Bacteria</taxon>
        <taxon>Candidatus Woeseibacteriota</taxon>
    </lineage>
</organism>
<dbReference type="AlphaFoldDB" id="A0A0G0PQI8"/>
<comment type="subunit">
    <text evidence="4">Homodimer.</text>
</comment>
<dbReference type="SMART" id="SM00471">
    <property type="entry name" value="HDc"/>
    <property type="match status" value="1"/>
</dbReference>